<sequence length="158" mass="17763">MDNKNRLFLISQTYATLFSVTNKLQAIGDETMKELTSRQVMALIAIVHIPEGEVTLNAIALKLGATKQSTAQIINNLKKKGYLKSEKSKTDARSVNIVITESGKKVFEEANEQGWEFLQTSFQAFSIDELEQLWGLLKKLYQFDGEQQDGFEAAGREL</sequence>
<dbReference type="SMART" id="SM00347">
    <property type="entry name" value="HTH_MARR"/>
    <property type="match status" value="1"/>
</dbReference>
<evidence type="ECO:0000313" key="5">
    <source>
        <dbReference type="Proteomes" id="UP000014148"/>
    </source>
</evidence>
<reference evidence="3 5" key="2">
    <citation type="submission" date="2013-03" db="EMBL/GenBank/DDBJ databases">
        <title>The Genome Sequence of Enterococcus malodoratus ATCC_43197 (PacBio/Illumina hybrid assembly).</title>
        <authorList>
            <consortium name="The Broad Institute Genomics Platform"/>
            <consortium name="The Broad Institute Genome Sequencing Center for Infectious Disease"/>
            <person name="Earl A."/>
            <person name="Russ C."/>
            <person name="Gilmore M."/>
            <person name="Surin D."/>
            <person name="Walker B."/>
            <person name="Young S."/>
            <person name="Zeng Q."/>
            <person name="Gargeya S."/>
            <person name="Fitzgerald M."/>
            <person name="Haas B."/>
            <person name="Abouelleil A."/>
            <person name="Allen A.W."/>
            <person name="Alvarado L."/>
            <person name="Arachchi H.M."/>
            <person name="Berlin A.M."/>
            <person name="Chapman S.B."/>
            <person name="Gainer-Dewar J."/>
            <person name="Goldberg J."/>
            <person name="Griggs A."/>
            <person name="Gujja S."/>
            <person name="Hansen M."/>
            <person name="Howarth C."/>
            <person name="Imamovic A."/>
            <person name="Ireland A."/>
            <person name="Larimer J."/>
            <person name="McCowan C."/>
            <person name="Murphy C."/>
            <person name="Pearson M."/>
            <person name="Poon T.W."/>
            <person name="Priest M."/>
            <person name="Roberts A."/>
            <person name="Saif S."/>
            <person name="Shea T."/>
            <person name="Sisk P."/>
            <person name="Sykes S."/>
            <person name="Wortman J."/>
            <person name="Nusbaum C."/>
            <person name="Birren B."/>
        </authorList>
    </citation>
    <scope>NUCLEOTIDE SEQUENCE [LARGE SCALE GENOMIC DNA]</scope>
    <source>
        <strain evidence="3 5">ATCC 43197</strain>
    </source>
</reference>
<dbReference type="InterPro" id="IPR000835">
    <property type="entry name" value="HTH_MarR-typ"/>
</dbReference>
<dbReference type="SUPFAM" id="SSF46785">
    <property type="entry name" value="Winged helix' DNA-binding domain"/>
    <property type="match status" value="1"/>
</dbReference>
<dbReference type="EMBL" id="ASWA01000004">
    <property type="protein sequence ID" value="EOT64899.1"/>
    <property type="molecule type" value="Genomic_DNA"/>
</dbReference>
<evidence type="ECO:0000313" key="3">
    <source>
        <dbReference type="EMBL" id="EOT64899.1"/>
    </source>
</evidence>
<dbReference type="OrthoDB" id="1644269at2"/>
<organism evidence="2 4">
    <name type="scientific">Enterococcus malodoratus ATCC 43197</name>
    <dbReference type="NCBI Taxonomy" id="1158601"/>
    <lineage>
        <taxon>Bacteria</taxon>
        <taxon>Bacillati</taxon>
        <taxon>Bacillota</taxon>
        <taxon>Bacilli</taxon>
        <taxon>Lactobacillales</taxon>
        <taxon>Enterococcaceae</taxon>
        <taxon>Enterococcus</taxon>
    </lineage>
</organism>
<feature type="domain" description="HTH marR-type" evidence="1">
    <location>
        <begin position="1"/>
        <end position="142"/>
    </location>
</feature>
<protein>
    <recommendedName>
        <fullName evidence="1">HTH marR-type domain-containing protein</fullName>
    </recommendedName>
</protein>
<dbReference type="GO" id="GO:0006950">
    <property type="term" value="P:response to stress"/>
    <property type="evidence" value="ECO:0007669"/>
    <property type="project" value="TreeGrafter"/>
</dbReference>
<dbReference type="PATRIC" id="fig|1158601.3.peg.1287"/>
<dbReference type="STRING" id="71451.RV07_GL001795"/>
<dbReference type="RefSeq" id="WP_010740172.1">
    <property type="nucleotide sequence ID" value="NZ_KB946250.1"/>
</dbReference>
<comment type="caution">
    <text evidence="2">The sequence shown here is derived from an EMBL/GenBank/DDBJ whole genome shotgun (WGS) entry which is preliminary data.</text>
</comment>
<dbReference type="InterPro" id="IPR039422">
    <property type="entry name" value="MarR/SlyA-like"/>
</dbReference>
<proteinExistence type="predicted"/>
<accession>R2P4X8</accession>
<evidence type="ECO:0000313" key="2">
    <source>
        <dbReference type="EMBL" id="EOH79342.1"/>
    </source>
</evidence>
<dbReference type="Gene3D" id="1.10.10.10">
    <property type="entry name" value="Winged helix-like DNA-binding domain superfamily/Winged helix DNA-binding domain"/>
    <property type="match status" value="1"/>
</dbReference>
<dbReference type="Proteomes" id="UP000013783">
    <property type="component" value="Unassembled WGS sequence"/>
</dbReference>
<dbReference type="Proteomes" id="UP000014148">
    <property type="component" value="Unassembled WGS sequence"/>
</dbReference>
<dbReference type="InterPro" id="IPR036388">
    <property type="entry name" value="WH-like_DNA-bd_sf"/>
</dbReference>
<evidence type="ECO:0000313" key="4">
    <source>
        <dbReference type="Proteomes" id="UP000013783"/>
    </source>
</evidence>
<dbReference type="InterPro" id="IPR036390">
    <property type="entry name" value="WH_DNA-bd_sf"/>
</dbReference>
<dbReference type="EMBL" id="AJAK01000010">
    <property type="protein sequence ID" value="EOH79342.1"/>
    <property type="molecule type" value="Genomic_DNA"/>
</dbReference>
<dbReference type="AlphaFoldDB" id="R2P4X8"/>
<dbReference type="PANTHER" id="PTHR33164">
    <property type="entry name" value="TRANSCRIPTIONAL REGULATOR, MARR FAMILY"/>
    <property type="match status" value="1"/>
</dbReference>
<dbReference type="Pfam" id="PF12802">
    <property type="entry name" value="MarR_2"/>
    <property type="match status" value="1"/>
</dbReference>
<dbReference type="PANTHER" id="PTHR33164:SF43">
    <property type="entry name" value="HTH-TYPE TRANSCRIPTIONAL REPRESSOR YETL"/>
    <property type="match status" value="1"/>
</dbReference>
<keyword evidence="5" id="KW-1185">Reference proteome</keyword>
<evidence type="ECO:0000259" key="1">
    <source>
        <dbReference type="PROSITE" id="PS50995"/>
    </source>
</evidence>
<gene>
    <name evidence="3" type="ORF">I585_04100</name>
    <name evidence="2" type="ORF">UAI_01320</name>
</gene>
<dbReference type="eggNOG" id="COG1846">
    <property type="taxonomic scope" value="Bacteria"/>
</dbReference>
<dbReference type="PRINTS" id="PR00598">
    <property type="entry name" value="HTHMARR"/>
</dbReference>
<dbReference type="PROSITE" id="PS50995">
    <property type="entry name" value="HTH_MARR_2"/>
    <property type="match status" value="1"/>
</dbReference>
<reference evidence="2 4" key="1">
    <citation type="submission" date="2013-02" db="EMBL/GenBank/DDBJ databases">
        <title>The Genome Sequence of Enterococcus malodoratus ATCC_43197.</title>
        <authorList>
            <consortium name="The Broad Institute Genome Sequencing Platform"/>
            <consortium name="The Broad Institute Genome Sequencing Center for Infectious Disease"/>
            <person name="Earl A.M."/>
            <person name="Gilmore M.S."/>
            <person name="Lebreton F."/>
            <person name="Walker B."/>
            <person name="Young S.K."/>
            <person name="Zeng Q."/>
            <person name="Gargeya S."/>
            <person name="Fitzgerald M."/>
            <person name="Haas B."/>
            <person name="Abouelleil A."/>
            <person name="Alvarado L."/>
            <person name="Arachchi H.M."/>
            <person name="Berlin A.M."/>
            <person name="Chapman S.B."/>
            <person name="Dewar J."/>
            <person name="Goldberg J."/>
            <person name="Griggs A."/>
            <person name="Gujja S."/>
            <person name="Hansen M."/>
            <person name="Howarth C."/>
            <person name="Imamovic A."/>
            <person name="Larimer J."/>
            <person name="McCowan C."/>
            <person name="Murphy C."/>
            <person name="Neiman D."/>
            <person name="Pearson M."/>
            <person name="Priest M."/>
            <person name="Roberts A."/>
            <person name="Saif S."/>
            <person name="Shea T."/>
            <person name="Sisk P."/>
            <person name="Sykes S."/>
            <person name="Wortman J."/>
            <person name="Nusbaum C."/>
            <person name="Birren B."/>
        </authorList>
    </citation>
    <scope>NUCLEOTIDE SEQUENCE [LARGE SCALE GENOMIC DNA]</scope>
    <source>
        <strain evidence="2 4">ATCC 43197</strain>
    </source>
</reference>
<name>R2P4X8_9ENTE</name>
<dbReference type="GO" id="GO:0003700">
    <property type="term" value="F:DNA-binding transcription factor activity"/>
    <property type="evidence" value="ECO:0007669"/>
    <property type="project" value="InterPro"/>
</dbReference>